<sequence>MTLVIDNKRPFRFVKSGRSLCLTLILFCLSFSLSSQNIWQQQRSAQGIEAVTINGNQIFNIEISTSKTTEIKATSIVDGAYQNDFQVLLKAQDKTLYLSLEKLSLLDIPDDKRNAHKVIAATLKLEIPEELRLNILSDIASVNIDGAYKSLYIELLRGACYVVGTAQSATINTIDGDIVVTTTNGTFDAHSNHGEIKVPHNDKASSLWTLTSINGDISVKQ</sequence>
<keyword evidence="1" id="KW-0732">Signal</keyword>
<dbReference type="RefSeq" id="WP_114307904.1">
    <property type="nucleotide sequence ID" value="NZ_QPJO01000001.1"/>
</dbReference>
<evidence type="ECO:0008006" key="4">
    <source>
        <dbReference type="Google" id="ProtNLM"/>
    </source>
</evidence>
<organism evidence="2 3">
    <name type="scientific">Winogradskyella arenosi</name>
    <dbReference type="NCBI Taxonomy" id="533325"/>
    <lineage>
        <taxon>Bacteria</taxon>
        <taxon>Pseudomonadati</taxon>
        <taxon>Bacteroidota</taxon>
        <taxon>Flavobacteriia</taxon>
        <taxon>Flavobacteriales</taxon>
        <taxon>Flavobacteriaceae</taxon>
        <taxon>Winogradskyella</taxon>
    </lineage>
</organism>
<name>A0A368ZHZ4_9FLAO</name>
<evidence type="ECO:0000256" key="1">
    <source>
        <dbReference type="SAM" id="SignalP"/>
    </source>
</evidence>
<dbReference type="EMBL" id="QPJO01000001">
    <property type="protein sequence ID" value="RCW93371.1"/>
    <property type="molecule type" value="Genomic_DNA"/>
</dbReference>
<dbReference type="AlphaFoldDB" id="A0A368ZHZ4"/>
<feature type="signal peptide" evidence="1">
    <location>
        <begin position="1"/>
        <end position="35"/>
    </location>
</feature>
<evidence type="ECO:0000313" key="2">
    <source>
        <dbReference type="EMBL" id="RCW93371.1"/>
    </source>
</evidence>
<dbReference type="OrthoDB" id="1144071at2"/>
<dbReference type="Proteomes" id="UP000253436">
    <property type="component" value="Unassembled WGS sequence"/>
</dbReference>
<evidence type="ECO:0000313" key="3">
    <source>
        <dbReference type="Proteomes" id="UP000253436"/>
    </source>
</evidence>
<proteinExistence type="predicted"/>
<reference evidence="2 3" key="1">
    <citation type="submission" date="2018-07" db="EMBL/GenBank/DDBJ databases">
        <title>Genomic Encyclopedia of Type Strains, Phase III (KMG-III): the genomes of soil and plant-associated and newly described type strains.</title>
        <authorList>
            <person name="Whitman W."/>
        </authorList>
    </citation>
    <scope>NUCLEOTIDE SEQUENCE [LARGE SCALE GENOMIC DNA]</scope>
    <source>
        <strain evidence="2 3">CECT 7958</strain>
    </source>
</reference>
<comment type="caution">
    <text evidence="2">The sequence shown here is derived from an EMBL/GenBank/DDBJ whole genome shotgun (WGS) entry which is preliminary data.</text>
</comment>
<gene>
    <name evidence="2" type="ORF">DFQ08_101165</name>
</gene>
<keyword evidence="3" id="KW-1185">Reference proteome</keyword>
<protein>
    <recommendedName>
        <fullName evidence="4">Adhesin</fullName>
    </recommendedName>
</protein>
<accession>A0A368ZHZ4</accession>
<feature type="chain" id="PRO_5017009007" description="Adhesin" evidence="1">
    <location>
        <begin position="36"/>
        <end position="221"/>
    </location>
</feature>